<name>A0A1F6CIH0_9BACT</name>
<dbReference type="InterPro" id="IPR037126">
    <property type="entry name" value="PdaC/RsiV-like_sf"/>
</dbReference>
<dbReference type="Pfam" id="PF11738">
    <property type="entry name" value="DUF3298"/>
    <property type="match status" value="1"/>
</dbReference>
<accession>A0A1F6CIH0</accession>
<feature type="domain" description="DUF3298" evidence="1">
    <location>
        <begin position="159"/>
        <end position="239"/>
    </location>
</feature>
<evidence type="ECO:0000313" key="3">
    <source>
        <dbReference type="Proteomes" id="UP000178815"/>
    </source>
</evidence>
<sequence length="250" mass="27376">MRTHTALGILALLVVVGVIVFYAASRPTSVRAPVPSSYSEHTQYYDITAQLATSTPLLQSAGVKADAVAVTLMKNFVSETIVQFKTDGNFANLTSEDIQTLGLDQGRKETLQINHVIASGAHTVSYIYTIYTDTLGAHGNTYYRTFTFNLEDGEPLLLSDLFVKDSPYLETLSVQGRSMLPDIIGVDMYDENMAKAGTEPETINFENFFLDDISLVILFPPYAVAAYAAGPQTLAIPTSELKDILKPEFQ</sequence>
<reference evidence="2 3" key="1">
    <citation type="journal article" date="2016" name="Nat. Commun.">
        <title>Thousands of microbial genomes shed light on interconnected biogeochemical processes in an aquifer system.</title>
        <authorList>
            <person name="Anantharaman K."/>
            <person name="Brown C.T."/>
            <person name="Hug L.A."/>
            <person name="Sharon I."/>
            <person name="Castelle C.J."/>
            <person name="Probst A.J."/>
            <person name="Thomas B.C."/>
            <person name="Singh A."/>
            <person name="Wilkins M.J."/>
            <person name="Karaoz U."/>
            <person name="Brodie E.L."/>
            <person name="Williams K.H."/>
            <person name="Hubbard S.S."/>
            <person name="Banfield J.F."/>
        </authorList>
    </citation>
    <scope>NUCLEOTIDE SEQUENCE [LARGE SCALE GENOMIC DNA]</scope>
</reference>
<dbReference type="Gene3D" id="3.90.640.20">
    <property type="entry name" value="Heat-shock cognate protein, ATPase"/>
    <property type="match status" value="1"/>
</dbReference>
<evidence type="ECO:0000313" key="2">
    <source>
        <dbReference type="EMBL" id="OGG48817.1"/>
    </source>
</evidence>
<proteinExistence type="predicted"/>
<dbReference type="EMBL" id="MFKU01000007">
    <property type="protein sequence ID" value="OGG48817.1"/>
    <property type="molecule type" value="Genomic_DNA"/>
</dbReference>
<evidence type="ECO:0000259" key="1">
    <source>
        <dbReference type="Pfam" id="PF11738"/>
    </source>
</evidence>
<gene>
    <name evidence="2" type="ORF">A2678_00335</name>
</gene>
<comment type="caution">
    <text evidence="2">The sequence shown here is derived from an EMBL/GenBank/DDBJ whole genome shotgun (WGS) entry which is preliminary data.</text>
</comment>
<organism evidence="2 3">
    <name type="scientific">Candidatus Kaiserbacteria bacterium RIFCSPHIGHO2_01_FULL_53_31</name>
    <dbReference type="NCBI Taxonomy" id="1798481"/>
    <lineage>
        <taxon>Bacteria</taxon>
        <taxon>Candidatus Kaiseribacteriota</taxon>
    </lineage>
</organism>
<dbReference type="InterPro" id="IPR021729">
    <property type="entry name" value="DUF3298"/>
</dbReference>
<dbReference type="Proteomes" id="UP000178815">
    <property type="component" value="Unassembled WGS sequence"/>
</dbReference>
<dbReference type="Gene3D" id="3.30.565.40">
    <property type="entry name" value="Fervidobacterium nodosum Rt17-B1 like"/>
    <property type="match status" value="1"/>
</dbReference>
<dbReference type="AlphaFoldDB" id="A0A1F6CIH0"/>
<protein>
    <recommendedName>
        <fullName evidence="1">DUF3298 domain-containing protein</fullName>
    </recommendedName>
</protein>